<evidence type="ECO:0000313" key="1">
    <source>
        <dbReference type="EMBL" id="KAJ7406479.1"/>
    </source>
</evidence>
<dbReference type="PANTHER" id="PTHR33395:SF22">
    <property type="entry name" value="REVERSE TRANSCRIPTASE DOMAIN-CONTAINING PROTEIN"/>
    <property type="match status" value="1"/>
</dbReference>
<protein>
    <recommendedName>
        <fullName evidence="3">Reverse transcriptase</fullName>
    </recommendedName>
</protein>
<dbReference type="InterPro" id="IPR036691">
    <property type="entry name" value="Endo/exonu/phosph_ase_sf"/>
</dbReference>
<dbReference type="EMBL" id="WHWB01034647">
    <property type="protein sequence ID" value="KAJ7406479.1"/>
    <property type="molecule type" value="Genomic_DNA"/>
</dbReference>
<keyword evidence="2" id="KW-1185">Reference proteome</keyword>
<dbReference type="Proteomes" id="UP001145742">
    <property type="component" value="Unassembled WGS sequence"/>
</dbReference>
<gene>
    <name evidence="1" type="ORF">WISP_133548</name>
</gene>
<dbReference type="SUPFAM" id="SSF56219">
    <property type="entry name" value="DNase I-like"/>
    <property type="match status" value="1"/>
</dbReference>
<proteinExistence type="predicted"/>
<comment type="caution">
    <text evidence="1">The sequence shown here is derived from an EMBL/GenBank/DDBJ whole genome shotgun (WGS) entry which is preliminary data.</text>
</comment>
<reference evidence="1" key="1">
    <citation type="submission" date="2019-10" db="EMBL/GenBank/DDBJ databases">
        <authorList>
            <person name="Soares A.E.R."/>
            <person name="Aleixo A."/>
            <person name="Schneider P."/>
            <person name="Miyaki C.Y."/>
            <person name="Schneider M.P."/>
            <person name="Mello C."/>
            <person name="Vasconcelos A.T.R."/>
        </authorList>
    </citation>
    <scope>NUCLEOTIDE SEQUENCE</scope>
    <source>
        <tissue evidence="1">Muscle</tissue>
    </source>
</reference>
<dbReference type="Gene3D" id="3.60.10.10">
    <property type="entry name" value="Endonuclease/exonuclease/phosphatase"/>
    <property type="match status" value="1"/>
</dbReference>
<evidence type="ECO:0008006" key="3">
    <source>
        <dbReference type="Google" id="ProtNLM"/>
    </source>
</evidence>
<accession>A0ABQ9CV45</accession>
<sequence>MENTKLASEKRWGGVPKFEERSTNAIPQPASHVVGYNVPLLKCFYTNACIMRNKQGELRALAQSQRFDITSISETWWIESCDWNALLDGYRLFKRDRQDRGGGRVALCVLESLGCTELTAGKGAVECIWVEDGHLTDRDREKAEVFNAFFASAFNVDDEQRGSQCPELEDHERMINSQMTLNRICCSSCIPTNLQSLMGFLPESRKGCGVLQDFILSLIFFNIFISDLDTSLKGILIKFADDTNLGGAVNSLEGREAL</sequence>
<dbReference type="PANTHER" id="PTHR33395">
    <property type="entry name" value="TRANSCRIPTASE, PUTATIVE-RELATED-RELATED"/>
    <property type="match status" value="1"/>
</dbReference>
<name>A0ABQ9CV45_9PASS</name>
<evidence type="ECO:0000313" key="2">
    <source>
        <dbReference type="Proteomes" id="UP001145742"/>
    </source>
</evidence>
<organism evidence="1 2">
    <name type="scientific">Willisornis vidua</name>
    <name type="common">Xingu scale-backed antbird</name>
    <dbReference type="NCBI Taxonomy" id="1566151"/>
    <lineage>
        <taxon>Eukaryota</taxon>
        <taxon>Metazoa</taxon>
        <taxon>Chordata</taxon>
        <taxon>Craniata</taxon>
        <taxon>Vertebrata</taxon>
        <taxon>Euteleostomi</taxon>
        <taxon>Archelosauria</taxon>
        <taxon>Archosauria</taxon>
        <taxon>Dinosauria</taxon>
        <taxon>Saurischia</taxon>
        <taxon>Theropoda</taxon>
        <taxon>Coelurosauria</taxon>
        <taxon>Aves</taxon>
        <taxon>Neognathae</taxon>
        <taxon>Neoaves</taxon>
        <taxon>Telluraves</taxon>
        <taxon>Australaves</taxon>
        <taxon>Passeriformes</taxon>
        <taxon>Thamnophilidae</taxon>
        <taxon>Willisornis</taxon>
    </lineage>
</organism>